<protein>
    <submittedName>
        <fullName evidence="1">Uncharacterized protein</fullName>
    </submittedName>
</protein>
<reference evidence="1 2" key="1">
    <citation type="submission" date="2019-03" db="EMBL/GenBank/DDBJ databases">
        <title>First draft genome of Liparis tanakae, snailfish: a comprehensive survey of snailfish specific genes.</title>
        <authorList>
            <person name="Kim W."/>
            <person name="Song I."/>
            <person name="Jeong J.-H."/>
            <person name="Kim D."/>
            <person name="Kim S."/>
            <person name="Ryu S."/>
            <person name="Song J.Y."/>
            <person name="Lee S.K."/>
        </authorList>
    </citation>
    <scope>NUCLEOTIDE SEQUENCE [LARGE SCALE GENOMIC DNA]</scope>
    <source>
        <tissue evidence="1">Muscle</tissue>
    </source>
</reference>
<evidence type="ECO:0000313" key="1">
    <source>
        <dbReference type="EMBL" id="TNN75535.1"/>
    </source>
</evidence>
<organism evidence="1 2">
    <name type="scientific">Liparis tanakae</name>
    <name type="common">Tanaka's snailfish</name>
    <dbReference type="NCBI Taxonomy" id="230148"/>
    <lineage>
        <taxon>Eukaryota</taxon>
        <taxon>Metazoa</taxon>
        <taxon>Chordata</taxon>
        <taxon>Craniata</taxon>
        <taxon>Vertebrata</taxon>
        <taxon>Euteleostomi</taxon>
        <taxon>Actinopterygii</taxon>
        <taxon>Neopterygii</taxon>
        <taxon>Teleostei</taxon>
        <taxon>Neoteleostei</taxon>
        <taxon>Acanthomorphata</taxon>
        <taxon>Eupercaria</taxon>
        <taxon>Perciformes</taxon>
        <taxon>Cottioidei</taxon>
        <taxon>Cottales</taxon>
        <taxon>Liparidae</taxon>
        <taxon>Liparis</taxon>
    </lineage>
</organism>
<name>A0A4Z2IDB7_9TELE</name>
<proteinExistence type="predicted"/>
<accession>A0A4Z2IDB7</accession>
<dbReference type="Proteomes" id="UP000314294">
    <property type="component" value="Unassembled WGS sequence"/>
</dbReference>
<comment type="caution">
    <text evidence="1">The sequence shown here is derived from an EMBL/GenBank/DDBJ whole genome shotgun (WGS) entry which is preliminary data.</text>
</comment>
<dbReference type="AlphaFoldDB" id="A0A4Z2IDB7"/>
<sequence length="84" mass="9805">MLRGGGGRARYPVVFPQQRVHPPTPLKCTQLSVLIEGLQKGRERSGKWYRSQEEMLRSPKKVIFKLSDMNRFSLQSMQEPYIRV</sequence>
<gene>
    <name evidence="1" type="ORF">EYF80_014347</name>
</gene>
<evidence type="ECO:0000313" key="2">
    <source>
        <dbReference type="Proteomes" id="UP000314294"/>
    </source>
</evidence>
<dbReference type="EMBL" id="SRLO01000103">
    <property type="protein sequence ID" value="TNN75535.1"/>
    <property type="molecule type" value="Genomic_DNA"/>
</dbReference>
<keyword evidence="2" id="KW-1185">Reference proteome</keyword>